<dbReference type="AlphaFoldDB" id="A0A368NBX3"/>
<dbReference type="OrthoDB" id="206224at2157"/>
<dbReference type="RefSeq" id="WP_114449064.1">
    <property type="nucleotide sequence ID" value="NZ_QPHM01000001.1"/>
</dbReference>
<keyword evidence="2" id="KW-1185">Reference proteome</keyword>
<protein>
    <submittedName>
        <fullName evidence="1">ROK family protein</fullName>
    </submittedName>
</protein>
<sequence length="322" mass="32279">MPAYLGVDLGATTIRAAVGDRAGRVSGAHRSRTPRGPTGVAVTEAVLDGVREACADAGVAPAAVVGAGVGAIGPLDRDAGDVVDPSNLPAGVGRVPLVGPLRTLLSTDRITLHNDATAGAIGERFFGDSTGNLVYLTLSTGVGAGAVVDGHALDGWQGNAAEIGHVTVDPGDGRACGCGGRGHWEAYCGGANVPGYARDLYDGEPTALPVAEADARLDAADVFDADAAGDDFATRVVDRLGRWNALGVAAAVHAFAPQVVAVGGGITRNNPERVLGPIRERLPEHVATTVPEVRLADEDGDAVVKGALASAITGGTGDPADR</sequence>
<accession>A0A368NBX3</accession>
<dbReference type="Proteomes" id="UP000252189">
    <property type="component" value="Unassembled WGS sequence"/>
</dbReference>
<evidence type="ECO:0000313" key="1">
    <source>
        <dbReference type="EMBL" id="RCU47503.1"/>
    </source>
</evidence>
<gene>
    <name evidence="1" type="ORF">DU504_09460</name>
</gene>
<dbReference type="PANTHER" id="PTHR18964">
    <property type="entry name" value="ROK (REPRESSOR, ORF, KINASE) FAMILY"/>
    <property type="match status" value="1"/>
</dbReference>
<dbReference type="SUPFAM" id="SSF53067">
    <property type="entry name" value="Actin-like ATPase domain"/>
    <property type="match status" value="1"/>
</dbReference>
<dbReference type="InterPro" id="IPR000600">
    <property type="entry name" value="ROK"/>
</dbReference>
<dbReference type="InterPro" id="IPR049874">
    <property type="entry name" value="ROK_cs"/>
</dbReference>
<dbReference type="GO" id="GO:0008761">
    <property type="term" value="F:UDP-N-acetylglucosamine 2-epimerase activity"/>
    <property type="evidence" value="ECO:0007669"/>
    <property type="project" value="TreeGrafter"/>
</dbReference>
<dbReference type="Pfam" id="PF00480">
    <property type="entry name" value="ROK"/>
    <property type="match status" value="1"/>
</dbReference>
<comment type="caution">
    <text evidence="1">The sequence shown here is derived from an EMBL/GenBank/DDBJ whole genome shotgun (WGS) entry which is preliminary data.</text>
</comment>
<dbReference type="PROSITE" id="PS01125">
    <property type="entry name" value="ROK"/>
    <property type="match status" value="1"/>
</dbReference>
<dbReference type="EMBL" id="QPHM01000001">
    <property type="protein sequence ID" value="RCU47503.1"/>
    <property type="molecule type" value="Genomic_DNA"/>
</dbReference>
<name>A0A368NBX3_9EURY</name>
<proteinExistence type="predicted"/>
<dbReference type="PANTHER" id="PTHR18964:SF149">
    <property type="entry name" value="BIFUNCTIONAL UDP-N-ACETYLGLUCOSAMINE 2-EPIMERASE_N-ACETYLMANNOSAMINE KINASE"/>
    <property type="match status" value="1"/>
</dbReference>
<organism evidence="1 2">
    <name type="scientific">Haloplanus salinus</name>
    <dbReference type="NCBI Taxonomy" id="1126245"/>
    <lineage>
        <taxon>Archaea</taxon>
        <taxon>Methanobacteriati</taxon>
        <taxon>Methanobacteriota</taxon>
        <taxon>Stenosarchaea group</taxon>
        <taxon>Halobacteria</taxon>
        <taxon>Halobacteriales</taxon>
        <taxon>Haloferacaceae</taxon>
        <taxon>Haloplanus</taxon>
    </lineage>
</organism>
<dbReference type="InterPro" id="IPR043129">
    <property type="entry name" value="ATPase_NBD"/>
</dbReference>
<evidence type="ECO:0000313" key="2">
    <source>
        <dbReference type="Proteomes" id="UP000252189"/>
    </source>
</evidence>
<dbReference type="GO" id="GO:0009384">
    <property type="term" value="F:N-acylmannosamine kinase activity"/>
    <property type="evidence" value="ECO:0007669"/>
    <property type="project" value="TreeGrafter"/>
</dbReference>
<dbReference type="Gene3D" id="3.30.420.40">
    <property type="match status" value="2"/>
</dbReference>
<reference evidence="1 2" key="1">
    <citation type="submission" date="2018-07" db="EMBL/GenBank/DDBJ databases">
        <title>Genome sequences of Haloplanus salinus JCM 18368T.</title>
        <authorList>
            <person name="Kim Y.B."/>
            <person name="Roh S.W."/>
        </authorList>
    </citation>
    <scope>NUCLEOTIDE SEQUENCE [LARGE SCALE GENOMIC DNA]</scope>
    <source>
        <strain evidence="1 2">JCM 18368</strain>
    </source>
</reference>